<feature type="compositionally biased region" description="Basic residues" evidence="10">
    <location>
        <begin position="854"/>
        <end position="865"/>
    </location>
</feature>
<dbReference type="AlphaFoldDB" id="A0A4V6I7U4"/>
<keyword evidence="9" id="KW-0862">Zinc</keyword>
<reference evidence="12 13" key="2">
    <citation type="journal article" date="2019" name="G3 (Bethesda)">
        <title>Hybrid Assembly of the Genome of the Entomopathogenic Nematode Steinernema carpocapsae Identifies the X-Chromosome.</title>
        <authorList>
            <person name="Serra L."/>
            <person name="Macchietto M."/>
            <person name="Macias-Munoz A."/>
            <person name="McGill C.J."/>
            <person name="Rodriguez I.M."/>
            <person name="Rodriguez B."/>
            <person name="Murad R."/>
            <person name="Mortazavi A."/>
        </authorList>
    </citation>
    <scope>NUCLEOTIDE SEQUENCE [LARGE SCALE GENOMIC DNA]</scope>
    <source>
        <strain evidence="12 13">ALL</strain>
    </source>
</reference>
<proteinExistence type="inferred from homology"/>
<feature type="region of interest" description="Disordered" evidence="10">
    <location>
        <begin position="839"/>
        <end position="865"/>
    </location>
</feature>
<comment type="caution">
    <text evidence="12">The sequence shown here is derived from an EMBL/GenBank/DDBJ whole genome shotgun (WGS) entry which is preliminary data.</text>
</comment>
<dbReference type="EMBL" id="AZBU02000001">
    <property type="protein sequence ID" value="TMS36533.1"/>
    <property type="molecule type" value="Genomic_DNA"/>
</dbReference>
<name>A0A4V6I7U4_STECR</name>
<evidence type="ECO:0000256" key="1">
    <source>
        <dbReference type="ARBA" id="ARBA00008139"/>
    </source>
</evidence>
<evidence type="ECO:0000256" key="7">
    <source>
        <dbReference type="PIRSR" id="PIRSR601548-4"/>
    </source>
</evidence>
<keyword evidence="3 7" id="KW-1015">Disulfide bond</keyword>
<feature type="binding site" evidence="6">
    <location>
        <position position="650"/>
    </location>
    <ligand>
        <name>chloride</name>
        <dbReference type="ChEBI" id="CHEBI:17996"/>
        <label>1</label>
    </ligand>
</feature>
<feature type="region of interest" description="Disordered" evidence="10">
    <location>
        <begin position="23"/>
        <end position="77"/>
    </location>
</feature>
<sequence length="886" mass="99593">MNRVMAIILLTAAVVFAAGKPNDALPVPKPFPEPEPSASATADEKILPLPRPEPEARPALKASSSASHSNEQINQRPIKIQFDSGSEDYGDFGEFVKAKVDDIESDAIQGLVDKFLNPEDGGPKKRVNKEVEKLINSSSYWNQDAKKANSIKDESAAMEWMNGYTSDAQKILYQVALAGWNYFTNVHNQNKDSLDEAEDALALFVKASSKQAKQFDLSKMSDPILKREFELLTVEGMSALSATKYAEFNEIYGTINREFNSRQICEYKGQNPCTILFSDLASILNNEKDLGKAVTLWQSWREVIARNMTSKYERLMELTNKAAKLNGFSNGREMWLSPYELSSRSSPAKLDILKSVEKVYEQIQPFYQQIHAYMRRQLTAVFNDKSALSKDGPIPAHMLKSVSADNWFGHYQDTKPFEENEGHAEEILASFHKLNYTSKTMFVQAYRYFKYLGFGKLPSSFWKDSVFMRSWSKDMLCYPPAAYDMRDGNEFRVKACSQLGETDFKLAHKLMAQVYYQYHYKKQPLPFREAANPSVQAAIANAFGILSTNYDYLKSADLLSEDTMKTEAIRINNLYREALIEFVKLPVDIVADKWRFEVFEGKINPNNWNAEWWKLKTTYQGVKAPIERMDKDFDPIAESAISQSHSPALRHIISYVLQFQVLKALCPNASNLDQGCIPEKKVIGNIKRVMMQGASINWAEALEQITGEKKLDAKPLLDYYSPLISWLSNTNEHDEMYLGWDGPLTPFSDSDVPAQRNSDSAGEHFIVPSEDQVAYPGGDCSKGQECLLDSFCNGKTCECNPNTFTFKIDSSISCLPADPKLIGIPEGGGIGIGLIANEEPSTTTPPPVEEHTKAHQNHSKHHHSKGTSTNVLAALFLPVLAFLLIC</sequence>
<feature type="compositionally biased region" description="Polar residues" evidence="10">
    <location>
        <begin position="62"/>
        <end position="75"/>
    </location>
</feature>
<dbReference type="EC" id="3.4.-.-" evidence="9"/>
<dbReference type="InterPro" id="IPR001548">
    <property type="entry name" value="Peptidase_M2"/>
</dbReference>
<dbReference type="PANTHER" id="PTHR10514">
    <property type="entry name" value="ANGIOTENSIN-CONVERTING ENZYME"/>
    <property type="match status" value="1"/>
</dbReference>
<dbReference type="PANTHER" id="PTHR10514:SF27">
    <property type="entry name" value="ANGIOTENSIN-CONVERTING ENZYME"/>
    <property type="match status" value="1"/>
</dbReference>
<keyword evidence="9" id="KW-0378">Hydrolase</keyword>
<feature type="glycosylation site" description="N-linked (GlcNAc...) asparagine" evidence="5">
    <location>
        <position position="185"/>
    </location>
</feature>
<evidence type="ECO:0000256" key="3">
    <source>
        <dbReference type="ARBA" id="ARBA00023157"/>
    </source>
</evidence>
<feature type="chain" id="PRO_5020420977" description="Angiotensin-converting enzyme" evidence="11">
    <location>
        <begin position="20"/>
        <end position="886"/>
    </location>
</feature>
<evidence type="ECO:0000256" key="10">
    <source>
        <dbReference type="SAM" id="MobiDB-lite"/>
    </source>
</evidence>
<dbReference type="GO" id="GO:0016020">
    <property type="term" value="C:membrane"/>
    <property type="evidence" value="ECO:0007669"/>
    <property type="project" value="InterPro"/>
</dbReference>
<evidence type="ECO:0000256" key="8">
    <source>
        <dbReference type="PROSITE-ProRule" id="PRU01355"/>
    </source>
</evidence>
<evidence type="ECO:0000256" key="4">
    <source>
        <dbReference type="ARBA" id="ARBA00023180"/>
    </source>
</evidence>
<feature type="compositionally biased region" description="Basic and acidic residues" evidence="10">
    <location>
        <begin position="42"/>
        <end position="58"/>
    </location>
</feature>
<comment type="cofactor">
    <cofactor evidence="9">
        <name>Zn(2+)</name>
        <dbReference type="ChEBI" id="CHEBI:29105"/>
    </cofactor>
    <text evidence="9">Binds 1 zinc ion per subunit.</text>
</comment>
<dbReference type="GO" id="GO:0046872">
    <property type="term" value="F:metal ion binding"/>
    <property type="evidence" value="ECO:0007669"/>
    <property type="project" value="UniProtKB-KW"/>
</dbReference>
<dbReference type="PROSITE" id="PS52011">
    <property type="entry name" value="PEPTIDASE_M2"/>
    <property type="match status" value="1"/>
</dbReference>
<evidence type="ECO:0000256" key="9">
    <source>
        <dbReference type="RuleBase" id="RU361144"/>
    </source>
</evidence>
<dbReference type="STRING" id="34508.A0A4V6I7U4"/>
<protein>
    <recommendedName>
        <fullName evidence="9">Angiotensin-converting enzyme</fullName>
        <ecNumber evidence="9">3.4.-.-</ecNumber>
    </recommendedName>
</protein>
<dbReference type="PRINTS" id="PR00791">
    <property type="entry name" value="PEPDIPTASEA"/>
</dbReference>
<keyword evidence="9" id="KW-0645">Protease</keyword>
<dbReference type="GO" id="GO:0004180">
    <property type="term" value="F:carboxypeptidase activity"/>
    <property type="evidence" value="ECO:0007669"/>
    <property type="project" value="UniProtKB-KW"/>
</dbReference>
<comment type="similarity">
    <text evidence="1 8 9">Belongs to the peptidase M2 family.</text>
</comment>
<dbReference type="Gene3D" id="1.10.1370.30">
    <property type="match status" value="1"/>
</dbReference>
<dbReference type="EMBL" id="CM016762">
    <property type="protein sequence ID" value="TMS36533.1"/>
    <property type="molecule type" value="Genomic_DNA"/>
</dbReference>
<dbReference type="SUPFAM" id="SSF55486">
    <property type="entry name" value="Metalloproteases ('zincins'), catalytic domain"/>
    <property type="match status" value="1"/>
</dbReference>
<dbReference type="GO" id="GO:0006508">
    <property type="term" value="P:proteolysis"/>
    <property type="evidence" value="ECO:0007669"/>
    <property type="project" value="UniProtKB-KW"/>
</dbReference>
<feature type="binding site" evidence="6">
    <location>
        <position position="339"/>
    </location>
    <ligand>
        <name>chloride</name>
        <dbReference type="ChEBI" id="CHEBI:17996"/>
        <label>1</label>
    </ligand>
</feature>
<evidence type="ECO:0000313" key="13">
    <source>
        <dbReference type="Proteomes" id="UP000298663"/>
    </source>
</evidence>
<keyword evidence="4 5" id="KW-0325">Glycoprotein</keyword>
<comment type="caution">
    <text evidence="8">Lacks conserved residue(s) required for the propagation of feature annotation.</text>
</comment>
<dbReference type="Pfam" id="PF01401">
    <property type="entry name" value="Peptidase_M2"/>
    <property type="match status" value="1"/>
</dbReference>
<keyword evidence="9" id="KW-0479">Metal-binding</keyword>
<keyword evidence="2 11" id="KW-0732">Signal</keyword>
<evidence type="ECO:0000256" key="5">
    <source>
        <dbReference type="PIRSR" id="PIRSR601548-10"/>
    </source>
</evidence>
<keyword evidence="13" id="KW-1185">Reference proteome</keyword>
<dbReference type="GO" id="GO:0008237">
    <property type="term" value="F:metallopeptidase activity"/>
    <property type="evidence" value="ECO:0007669"/>
    <property type="project" value="UniProtKB-KW"/>
</dbReference>
<dbReference type="GO" id="GO:0008241">
    <property type="term" value="F:peptidyl-dipeptidase activity"/>
    <property type="evidence" value="ECO:0007669"/>
    <property type="project" value="InterPro"/>
</dbReference>
<keyword evidence="9" id="KW-0482">Metalloprotease</keyword>
<feature type="disulfide bond" evidence="7">
    <location>
        <begin position="477"/>
        <end position="496"/>
    </location>
</feature>
<accession>A0A4V6I7U4</accession>
<dbReference type="Proteomes" id="UP000298663">
    <property type="component" value="Chromosome X"/>
</dbReference>
<dbReference type="CDD" id="cd06461">
    <property type="entry name" value="M2_ACE"/>
    <property type="match status" value="1"/>
</dbReference>
<reference evidence="12 13" key="1">
    <citation type="journal article" date="2015" name="Genome Biol.">
        <title>Comparative genomics of Steinernema reveals deeply conserved gene regulatory networks.</title>
        <authorList>
            <person name="Dillman A.R."/>
            <person name="Macchietto M."/>
            <person name="Porter C.F."/>
            <person name="Rogers A."/>
            <person name="Williams B."/>
            <person name="Antoshechkin I."/>
            <person name="Lee M.M."/>
            <person name="Goodwin Z."/>
            <person name="Lu X."/>
            <person name="Lewis E.E."/>
            <person name="Goodrich-Blair H."/>
            <person name="Stock S.P."/>
            <person name="Adams B.J."/>
            <person name="Sternberg P.W."/>
            <person name="Mortazavi A."/>
        </authorList>
    </citation>
    <scope>NUCLEOTIDE SEQUENCE [LARGE SCALE GENOMIC DNA]</scope>
    <source>
        <strain evidence="12 13">ALL</strain>
    </source>
</reference>
<evidence type="ECO:0000313" key="12">
    <source>
        <dbReference type="EMBL" id="TMS36533.1"/>
    </source>
</evidence>
<feature type="signal peptide" evidence="11">
    <location>
        <begin position="1"/>
        <end position="19"/>
    </location>
</feature>
<evidence type="ECO:0000256" key="6">
    <source>
        <dbReference type="PIRSR" id="PIRSR601548-2"/>
    </source>
</evidence>
<evidence type="ECO:0000256" key="2">
    <source>
        <dbReference type="ARBA" id="ARBA00022729"/>
    </source>
</evidence>
<feature type="disulfide bond" evidence="7 8">
    <location>
        <begin position="265"/>
        <end position="273"/>
    </location>
</feature>
<gene>
    <name evidence="12" type="ORF">L596_003676</name>
</gene>
<keyword evidence="9" id="KW-0121">Carboxypeptidase</keyword>
<dbReference type="OrthoDB" id="10029630at2759"/>
<organism evidence="12 13">
    <name type="scientific">Steinernema carpocapsae</name>
    <name type="common">Entomopathogenic nematode</name>
    <dbReference type="NCBI Taxonomy" id="34508"/>
    <lineage>
        <taxon>Eukaryota</taxon>
        <taxon>Metazoa</taxon>
        <taxon>Ecdysozoa</taxon>
        <taxon>Nematoda</taxon>
        <taxon>Chromadorea</taxon>
        <taxon>Rhabditida</taxon>
        <taxon>Tylenchina</taxon>
        <taxon>Panagrolaimomorpha</taxon>
        <taxon>Strongyloidoidea</taxon>
        <taxon>Steinernematidae</taxon>
        <taxon>Steinernema</taxon>
    </lineage>
</organism>
<evidence type="ECO:0000256" key="11">
    <source>
        <dbReference type="SAM" id="SignalP"/>
    </source>
</evidence>